<protein>
    <recommendedName>
        <fullName evidence="1">Protein kinase domain-containing protein</fullName>
    </recommendedName>
</protein>
<feature type="domain" description="Protein kinase" evidence="1">
    <location>
        <begin position="1"/>
        <end position="243"/>
    </location>
</feature>
<gene>
    <name evidence="2" type="ORF">ACA29_07325</name>
</gene>
<dbReference type="EMBL" id="LGPB01000068">
    <property type="protein sequence ID" value="KRG14098.1"/>
    <property type="molecule type" value="Genomic_DNA"/>
</dbReference>
<proteinExistence type="predicted"/>
<dbReference type="Proteomes" id="UP000053881">
    <property type="component" value="Unassembled WGS sequence"/>
</dbReference>
<dbReference type="AlphaFoldDB" id="A0A0Q9Y8X4"/>
<name>A0A0Q9Y8X4_9BACI</name>
<dbReference type="Pfam" id="PF00069">
    <property type="entry name" value="Pkinase"/>
    <property type="match status" value="1"/>
</dbReference>
<dbReference type="SUPFAM" id="SSF158745">
    <property type="entry name" value="LanC-like"/>
    <property type="match status" value="1"/>
</dbReference>
<accession>A0A0Q9Y8X4</accession>
<sequence length="373" mass="42032">MIKEARKSTGVDWNGNDATERLQKEYRLLNKLKDTNVTPKPIELFWEWEHLYLVEEFIEGPILSQFTTTNNPFVIGDSTLEKRERYTEEIVSIWRNIAISLKEIHKKGIVVGDLSITNIILNDRKSSSIKIIDLEGAWEIAVDQPETQFGTPGFKPKNLLNDTKDDIFSLGAIYLGMLCPSAVSMSQIEPDLKRNFIELSSAEIGLPIEFRNLIHECMNDIADYRPNLTSIVNRLDSHHGPDFTSNLPQSINKSELLSIVNLSLEYIIDVADYNRKDRVFPADPMVYMTNPNSIAHGASGVAYAISQLKGEVPKEVLSWILSSNLDSNSNPPGLYIGLSGIAWSLWESGMQEVSKKLLRERSFSVNMPLSSIT</sequence>
<evidence type="ECO:0000313" key="3">
    <source>
        <dbReference type="Proteomes" id="UP000053881"/>
    </source>
</evidence>
<dbReference type="GO" id="GO:0004674">
    <property type="term" value="F:protein serine/threonine kinase activity"/>
    <property type="evidence" value="ECO:0007669"/>
    <property type="project" value="TreeGrafter"/>
</dbReference>
<dbReference type="InterPro" id="IPR000719">
    <property type="entry name" value="Prot_kinase_dom"/>
</dbReference>
<dbReference type="Gene3D" id="1.10.510.10">
    <property type="entry name" value="Transferase(Phosphotransferase) domain 1"/>
    <property type="match status" value="1"/>
</dbReference>
<evidence type="ECO:0000259" key="1">
    <source>
        <dbReference type="PROSITE" id="PS50011"/>
    </source>
</evidence>
<dbReference type="SMART" id="SM00220">
    <property type="entry name" value="S_TKc"/>
    <property type="match status" value="1"/>
</dbReference>
<dbReference type="InterPro" id="IPR011009">
    <property type="entry name" value="Kinase-like_dom_sf"/>
</dbReference>
<comment type="caution">
    <text evidence="2">The sequence shown here is derived from an EMBL/GenBank/DDBJ whole genome shotgun (WGS) entry which is preliminary data.</text>
</comment>
<organism evidence="2 3">
    <name type="scientific">Lederbergia galactosidilytica</name>
    <dbReference type="NCBI Taxonomy" id="217031"/>
    <lineage>
        <taxon>Bacteria</taxon>
        <taxon>Bacillati</taxon>
        <taxon>Bacillota</taxon>
        <taxon>Bacilli</taxon>
        <taxon>Bacillales</taxon>
        <taxon>Bacillaceae</taxon>
        <taxon>Lederbergia</taxon>
    </lineage>
</organism>
<dbReference type="PANTHER" id="PTHR44167">
    <property type="entry name" value="OVARIAN-SPECIFIC SERINE/THREONINE-PROTEIN KINASE LOK-RELATED"/>
    <property type="match status" value="1"/>
</dbReference>
<dbReference type="PROSITE" id="PS50011">
    <property type="entry name" value="PROTEIN_KINASE_DOM"/>
    <property type="match status" value="1"/>
</dbReference>
<dbReference type="PATRIC" id="fig|217031.4.peg.2426"/>
<evidence type="ECO:0000313" key="2">
    <source>
        <dbReference type="EMBL" id="KRG14098.1"/>
    </source>
</evidence>
<reference evidence="2 3" key="1">
    <citation type="submission" date="2015-06" db="EMBL/GenBank/DDBJ databases">
        <title>Genome sequencing project of Bacillus galactosidilyticus PL133.</title>
        <authorList>
            <person name="Gaiero J."/>
            <person name="Nicol R."/>
            <person name="Habash M."/>
        </authorList>
    </citation>
    <scope>NUCLEOTIDE SEQUENCE [LARGE SCALE GENOMIC DNA]</scope>
    <source>
        <strain evidence="2 3">PL133</strain>
    </source>
</reference>
<dbReference type="PANTHER" id="PTHR44167:SF24">
    <property type="entry name" value="SERINE_THREONINE-PROTEIN KINASE CHK2"/>
    <property type="match status" value="1"/>
</dbReference>
<dbReference type="SUPFAM" id="SSF56112">
    <property type="entry name" value="Protein kinase-like (PK-like)"/>
    <property type="match status" value="1"/>
</dbReference>
<dbReference type="GO" id="GO:0005524">
    <property type="term" value="F:ATP binding"/>
    <property type="evidence" value="ECO:0007669"/>
    <property type="project" value="InterPro"/>
</dbReference>